<dbReference type="Proteomes" id="UP001250656">
    <property type="component" value="Unassembled WGS sequence"/>
</dbReference>
<evidence type="ECO:0000313" key="4">
    <source>
        <dbReference type="Proteomes" id="UP001250656"/>
    </source>
</evidence>
<accession>A0ABU3LAB1</accession>
<dbReference type="EMBL" id="JAVTTP010000002">
    <property type="protein sequence ID" value="MDT7830680.1"/>
    <property type="molecule type" value="Genomic_DNA"/>
</dbReference>
<keyword evidence="4" id="KW-1185">Reference proteome</keyword>
<dbReference type="RefSeq" id="WP_314017172.1">
    <property type="nucleotide sequence ID" value="NZ_JAVTTP010000002.1"/>
</dbReference>
<sequence>METKENTSERTLSITKTMPAPVQSVWEYWTKPEHIVKWWGPEGMKTNIVKHDFNIGGGWRFTVEKPDGNTFVSDGTYADIVPNKKLVTSADFKPMTIGVVLKLLFEEDGSKTHVKLHILHPTVAYCQQQKGEGFYKGWDAAFDRLERYLTSEG</sequence>
<organism evidence="3 4">
    <name type="scientific">Pricia mediterranea</name>
    <dbReference type="NCBI Taxonomy" id="3076079"/>
    <lineage>
        <taxon>Bacteria</taxon>
        <taxon>Pseudomonadati</taxon>
        <taxon>Bacteroidota</taxon>
        <taxon>Flavobacteriia</taxon>
        <taxon>Flavobacteriales</taxon>
        <taxon>Flavobacteriaceae</taxon>
        <taxon>Pricia</taxon>
    </lineage>
</organism>
<comment type="similarity">
    <text evidence="1">Belongs to the AHA1 family.</text>
</comment>
<evidence type="ECO:0000313" key="3">
    <source>
        <dbReference type="EMBL" id="MDT7830680.1"/>
    </source>
</evidence>
<dbReference type="Gene3D" id="3.30.530.20">
    <property type="match status" value="1"/>
</dbReference>
<dbReference type="InterPro" id="IPR013538">
    <property type="entry name" value="ASHA1/2-like_C"/>
</dbReference>
<name>A0ABU3LAB1_9FLAO</name>
<feature type="domain" description="Activator of Hsp90 ATPase homologue 1/2-like C-terminal" evidence="2">
    <location>
        <begin position="20"/>
        <end position="149"/>
    </location>
</feature>
<protein>
    <submittedName>
        <fullName evidence="3">SRPBCC domain-containing protein</fullName>
    </submittedName>
</protein>
<proteinExistence type="inferred from homology"/>
<reference evidence="3 4" key="1">
    <citation type="submission" date="2023-09" db="EMBL/GenBank/DDBJ databases">
        <title>Novel taxa isolated from Blanes Bay.</title>
        <authorList>
            <person name="Rey-Velasco X."/>
            <person name="Lucena T."/>
        </authorList>
    </citation>
    <scope>NUCLEOTIDE SEQUENCE [LARGE SCALE GENOMIC DNA]</scope>
    <source>
        <strain evidence="3 4">S334</strain>
    </source>
</reference>
<gene>
    <name evidence="3" type="ORF">RQM65_18570</name>
</gene>
<evidence type="ECO:0000256" key="1">
    <source>
        <dbReference type="ARBA" id="ARBA00006817"/>
    </source>
</evidence>
<dbReference type="Pfam" id="PF08327">
    <property type="entry name" value="AHSA1"/>
    <property type="match status" value="1"/>
</dbReference>
<dbReference type="InterPro" id="IPR023393">
    <property type="entry name" value="START-like_dom_sf"/>
</dbReference>
<evidence type="ECO:0000259" key="2">
    <source>
        <dbReference type="Pfam" id="PF08327"/>
    </source>
</evidence>
<dbReference type="SUPFAM" id="SSF55961">
    <property type="entry name" value="Bet v1-like"/>
    <property type="match status" value="1"/>
</dbReference>
<comment type="caution">
    <text evidence="3">The sequence shown here is derived from an EMBL/GenBank/DDBJ whole genome shotgun (WGS) entry which is preliminary data.</text>
</comment>